<accession>A0AC61ZTX5</accession>
<proteinExistence type="predicted"/>
<dbReference type="Proteomes" id="UP000321408">
    <property type="component" value="Chromosome"/>
</dbReference>
<keyword evidence="2" id="KW-1185">Reference proteome</keyword>
<reference evidence="1 2" key="2">
    <citation type="journal article" date="2024" name="Int. J. Syst. Evol. Microbiol.">
        <title>Promethearchaeum syntrophicum gen. nov., sp. nov., an anaerobic, obligately syntrophic archaeon, the first isolate of the lineage 'Asgard' archaea, and proposal of the new archaeal phylum Promethearchaeota phyl. nov. and kingdom Promethearchaeati regn. nov.</title>
        <authorList>
            <person name="Imachi H."/>
            <person name="Nobu M.K."/>
            <person name="Kato S."/>
            <person name="Takaki Y."/>
            <person name="Miyazaki M."/>
            <person name="Miyata M."/>
            <person name="Ogawara M."/>
            <person name="Saito Y."/>
            <person name="Sakai S."/>
            <person name="Tahara Y.O."/>
            <person name="Takano Y."/>
            <person name="Tasumi E."/>
            <person name="Uematsu K."/>
            <person name="Yoshimura T."/>
            <person name="Itoh T."/>
            <person name="Ohkuma M."/>
            <person name="Takai K."/>
        </authorList>
    </citation>
    <scope>NUCLEOTIDE SEQUENCE [LARGE SCALE GENOMIC DNA]</scope>
    <source>
        <strain evidence="1 2">MK-D1</strain>
    </source>
</reference>
<name>A0AC61ZTX5_9ARCH</name>
<gene>
    <name evidence="1" type="ORF">DSAG12_04110</name>
</gene>
<organism evidence="1 2">
    <name type="scientific">Promethearchaeum syntrophicum</name>
    <dbReference type="NCBI Taxonomy" id="2594042"/>
    <lineage>
        <taxon>Archaea</taxon>
        <taxon>Promethearchaeati</taxon>
        <taxon>Promethearchaeota</taxon>
        <taxon>Promethearchaeia</taxon>
        <taxon>Promethearchaeales</taxon>
        <taxon>Promethearchaeaceae</taxon>
        <taxon>Promethearchaeum</taxon>
    </lineage>
</organism>
<sequence>MNLLMKHLSGDLDKNGLRPIDECMIKIMQNMGMDIESLVS</sequence>
<reference evidence="1 2" key="1">
    <citation type="journal article" date="2020" name="Nature">
        <title>Isolation of an archaeon at the prokaryote-eukaryote interface.</title>
        <authorList>
            <person name="Imachi H."/>
            <person name="Nobu M.K."/>
            <person name="Nakahara N."/>
            <person name="Morono Y."/>
            <person name="Ogawara M."/>
            <person name="Takaki Y."/>
            <person name="Takano Y."/>
            <person name="Uematsu K."/>
            <person name="Ikuta T."/>
            <person name="Ito M."/>
            <person name="Matsui Y."/>
            <person name="Miyazaki M."/>
            <person name="Murata K."/>
            <person name="Saito Y."/>
            <person name="Sakai S."/>
            <person name="Song C."/>
            <person name="Tasumi E."/>
            <person name="Yamanaka Y."/>
            <person name="Yamaguchi T."/>
            <person name="Kamagata Y."/>
            <person name="Tamaki H."/>
            <person name="Takai K."/>
        </authorList>
    </citation>
    <scope>NUCLEOTIDE SEQUENCE [LARGE SCALE GENOMIC DNA]</scope>
    <source>
        <strain evidence="1 2">MK-D1</strain>
    </source>
</reference>
<evidence type="ECO:0000313" key="2">
    <source>
        <dbReference type="Proteomes" id="UP000321408"/>
    </source>
</evidence>
<evidence type="ECO:0000313" key="1">
    <source>
        <dbReference type="EMBL" id="XDF89257.1"/>
    </source>
</evidence>
<protein>
    <submittedName>
        <fullName evidence="1">Uncharacterized protein</fullName>
    </submittedName>
</protein>
<dbReference type="EMBL" id="CP042905">
    <property type="protein sequence ID" value="XDF89257.1"/>
    <property type="molecule type" value="Genomic_DNA"/>
</dbReference>